<evidence type="ECO:0000313" key="3">
    <source>
        <dbReference type="EMBL" id="SVA29089.1"/>
    </source>
</evidence>
<evidence type="ECO:0000259" key="2">
    <source>
        <dbReference type="PROSITE" id="PS50125"/>
    </source>
</evidence>
<dbReference type="PANTHER" id="PTHR43081">
    <property type="entry name" value="ADENYLATE CYCLASE, TERMINAL-DIFFERENTIATION SPECIFIC-RELATED"/>
    <property type="match status" value="1"/>
</dbReference>
<dbReference type="Pfam" id="PF13181">
    <property type="entry name" value="TPR_8"/>
    <property type="match status" value="2"/>
</dbReference>
<dbReference type="EMBL" id="UINC01006695">
    <property type="protein sequence ID" value="SVA29089.1"/>
    <property type="molecule type" value="Genomic_DNA"/>
</dbReference>
<dbReference type="PANTHER" id="PTHR43081:SF1">
    <property type="entry name" value="ADENYLATE CYCLASE, TERMINAL-DIFFERENTIATION SPECIFIC"/>
    <property type="match status" value="1"/>
</dbReference>
<dbReference type="SMART" id="SM00028">
    <property type="entry name" value="TPR"/>
    <property type="match status" value="5"/>
</dbReference>
<dbReference type="GO" id="GO:0035556">
    <property type="term" value="P:intracellular signal transduction"/>
    <property type="evidence" value="ECO:0007669"/>
    <property type="project" value="InterPro"/>
</dbReference>
<dbReference type="SUPFAM" id="SSF55073">
    <property type="entry name" value="Nucleotide cyclase"/>
    <property type="match status" value="1"/>
</dbReference>
<evidence type="ECO:0000256" key="1">
    <source>
        <dbReference type="SAM" id="Phobius"/>
    </source>
</evidence>
<dbReference type="Pfam" id="PF00211">
    <property type="entry name" value="Guanylate_cyc"/>
    <property type="match status" value="1"/>
</dbReference>
<feature type="non-terminal residue" evidence="3">
    <location>
        <position position="1"/>
    </location>
</feature>
<dbReference type="PROSITE" id="PS50125">
    <property type="entry name" value="GUANYLATE_CYCLASE_2"/>
    <property type="match status" value="1"/>
</dbReference>
<accession>A0A381ULT7</accession>
<feature type="domain" description="Guanylate cyclase" evidence="2">
    <location>
        <begin position="10"/>
        <end position="117"/>
    </location>
</feature>
<proteinExistence type="predicted"/>
<dbReference type="SUPFAM" id="SSF48452">
    <property type="entry name" value="TPR-like"/>
    <property type="match status" value="2"/>
</dbReference>
<dbReference type="InterPro" id="IPR029787">
    <property type="entry name" value="Nucleotide_cyclase"/>
</dbReference>
<keyword evidence="1" id="KW-0472">Membrane</keyword>
<keyword evidence="1" id="KW-0812">Transmembrane</keyword>
<dbReference type="CDD" id="cd07302">
    <property type="entry name" value="CHD"/>
    <property type="match status" value="1"/>
</dbReference>
<dbReference type="SMART" id="SM00044">
    <property type="entry name" value="CYCc"/>
    <property type="match status" value="1"/>
</dbReference>
<dbReference type="AlphaFoldDB" id="A0A381ULT7"/>
<feature type="non-terminal residue" evidence="3">
    <location>
        <position position="746"/>
    </location>
</feature>
<dbReference type="PROSITE" id="PS50005">
    <property type="entry name" value="TPR"/>
    <property type="match status" value="1"/>
</dbReference>
<protein>
    <recommendedName>
        <fullName evidence="2">Guanylate cyclase domain-containing protein</fullName>
    </recommendedName>
</protein>
<gene>
    <name evidence="3" type="ORF">METZ01_LOCUS81943</name>
</gene>
<dbReference type="InterPro" id="IPR050697">
    <property type="entry name" value="Adenylyl/Guanylyl_Cyclase_3/4"/>
</dbReference>
<sequence>MSEPTHKLATIVFTDIVGFTKLSAENEPLAIQLLQTQRTTLKPIVERHSGHWLKEIGDGLLLTFDTTKDAVDCSIEMQHTVKNVANLDLRIGIHQGEVVIQGDDVIGDDVNVASRVEPFASPGGVVITNRVNASLLRDPVYQTKLIGEPKLKGVRQDVKLHCIISHGLPETDLSKVSAKMESKSPSLASSTSPQEQQVKKKSSLPLIIGGIIGSVIIVGIAVFFMSGSKNIPGGTSGQVSIACLPFVNMSADKENEYFSDGITEEILNYLAKIKNLRVISRTSVFTYKDKKDISLAEIGKQLDVSHVLEGSVRKADQKVRITAQLIRSKDDAHLWSETYDRELKDIFAVQDEIAQTIVNTLKIDYIGHSGNKEPKKSETSVEAYNMYLQGIHFQDRRDEEGMKKALTFFKNTVREDPNYELAYVGLANTYLLLADYGYASFDENIPLAEYNASKAMELNPESAEVHSANAYVSLMKKDDPKKTESFYLKAIELNPNYATAHHWYSDFLRMVVKDYEKAISYGMAAQKLDPLSGIIAINLAQVQIALNKKDDAGKTLKNILEVHPKFLQGYLVLSKIYKTQGLWEKSEQTARKVIEIKPEDGRSWSELAEILTAQGKTREGIKAYKKFVNLNPSSSMALEHLSFGYYFDRNYKKASETVEKIYRLTPFAPLANLVEGWLLFQEKDYKPALDVLSKSRKGFLGLSAFHEALALSSQGLIYVEQGNTEKAMSVINELTKFGGADGIESL</sequence>
<dbReference type="Gene3D" id="3.40.50.10070">
    <property type="entry name" value="TolB, N-terminal domain"/>
    <property type="match status" value="1"/>
</dbReference>
<dbReference type="InterPro" id="IPR011990">
    <property type="entry name" value="TPR-like_helical_dom_sf"/>
</dbReference>
<dbReference type="Gene3D" id="1.25.40.10">
    <property type="entry name" value="Tetratricopeptide repeat domain"/>
    <property type="match status" value="2"/>
</dbReference>
<reference evidence="3" key="1">
    <citation type="submission" date="2018-05" db="EMBL/GenBank/DDBJ databases">
        <authorList>
            <person name="Lanie J.A."/>
            <person name="Ng W.-L."/>
            <person name="Kazmierczak K.M."/>
            <person name="Andrzejewski T.M."/>
            <person name="Davidsen T.M."/>
            <person name="Wayne K.J."/>
            <person name="Tettelin H."/>
            <person name="Glass J.I."/>
            <person name="Rusch D."/>
            <person name="Podicherti R."/>
            <person name="Tsui H.-C.T."/>
            <person name="Winkler M.E."/>
        </authorList>
    </citation>
    <scope>NUCLEOTIDE SEQUENCE</scope>
</reference>
<dbReference type="GO" id="GO:0009190">
    <property type="term" value="P:cyclic nucleotide biosynthetic process"/>
    <property type="evidence" value="ECO:0007669"/>
    <property type="project" value="InterPro"/>
</dbReference>
<dbReference type="Gene3D" id="3.30.70.1230">
    <property type="entry name" value="Nucleotide cyclase"/>
    <property type="match status" value="1"/>
</dbReference>
<feature type="transmembrane region" description="Helical" evidence="1">
    <location>
        <begin position="204"/>
        <end position="225"/>
    </location>
</feature>
<dbReference type="InterPro" id="IPR019734">
    <property type="entry name" value="TPR_rpt"/>
</dbReference>
<organism evidence="3">
    <name type="scientific">marine metagenome</name>
    <dbReference type="NCBI Taxonomy" id="408172"/>
    <lineage>
        <taxon>unclassified sequences</taxon>
        <taxon>metagenomes</taxon>
        <taxon>ecological metagenomes</taxon>
    </lineage>
</organism>
<dbReference type="InterPro" id="IPR001054">
    <property type="entry name" value="A/G_cyclase"/>
</dbReference>
<name>A0A381ULT7_9ZZZZ</name>
<keyword evidence="1" id="KW-1133">Transmembrane helix</keyword>